<dbReference type="Proteomes" id="UP000623467">
    <property type="component" value="Unassembled WGS sequence"/>
</dbReference>
<proteinExistence type="predicted"/>
<organism evidence="3 4">
    <name type="scientific">Mycena sanguinolenta</name>
    <dbReference type="NCBI Taxonomy" id="230812"/>
    <lineage>
        <taxon>Eukaryota</taxon>
        <taxon>Fungi</taxon>
        <taxon>Dikarya</taxon>
        <taxon>Basidiomycota</taxon>
        <taxon>Agaricomycotina</taxon>
        <taxon>Agaricomycetes</taxon>
        <taxon>Agaricomycetidae</taxon>
        <taxon>Agaricales</taxon>
        <taxon>Marasmiineae</taxon>
        <taxon>Mycenaceae</taxon>
        <taxon>Mycena</taxon>
    </lineage>
</organism>
<evidence type="ECO:0000313" key="4">
    <source>
        <dbReference type="Proteomes" id="UP000623467"/>
    </source>
</evidence>
<protein>
    <submittedName>
        <fullName evidence="3">Uncharacterized protein</fullName>
    </submittedName>
</protein>
<evidence type="ECO:0000313" key="3">
    <source>
        <dbReference type="EMBL" id="KAF7377889.1"/>
    </source>
</evidence>
<keyword evidence="2" id="KW-0472">Membrane</keyword>
<feature type="transmembrane region" description="Helical" evidence="2">
    <location>
        <begin position="100"/>
        <end position="121"/>
    </location>
</feature>
<dbReference type="EMBL" id="JACAZH010000001">
    <property type="protein sequence ID" value="KAF7377889.1"/>
    <property type="molecule type" value="Genomic_DNA"/>
</dbReference>
<gene>
    <name evidence="3" type="ORF">MSAN_00212600</name>
</gene>
<feature type="transmembrane region" description="Helical" evidence="2">
    <location>
        <begin position="686"/>
        <end position="706"/>
    </location>
</feature>
<evidence type="ECO:0000256" key="2">
    <source>
        <dbReference type="SAM" id="Phobius"/>
    </source>
</evidence>
<feature type="transmembrane region" description="Helical" evidence="2">
    <location>
        <begin position="546"/>
        <end position="571"/>
    </location>
</feature>
<evidence type="ECO:0000256" key="1">
    <source>
        <dbReference type="SAM" id="MobiDB-lite"/>
    </source>
</evidence>
<dbReference type="AlphaFoldDB" id="A0A8H7DJP2"/>
<comment type="caution">
    <text evidence="3">The sequence shown here is derived from an EMBL/GenBank/DDBJ whole genome shotgun (WGS) entry which is preliminary data.</text>
</comment>
<keyword evidence="2" id="KW-1133">Transmembrane helix</keyword>
<feature type="transmembrane region" description="Helical" evidence="2">
    <location>
        <begin position="755"/>
        <end position="776"/>
    </location>
</feature>
<feature type="transmembrane region" description="Helical" evidence="2">
    <location>
        <begin position="142"/>
        <end position="160"/>
    </location>
</feature>
<sequence length="1081" mass="117098">MPDSLHTSANPGWTGDKRYSPTNDDGDSVSLLILDDTSHETKTSPALEEKSFLRKHLLSVLCFALHLALMLLHVAVLISAMRHWEHRFTFAVDQQATVSFWMTVAIQIFGTGYAAILLFLTQTLAMRRNFGPNRTLTAIHDTISAWAGLGSALVSLWNQVSVPASGFATFIIVGYLCCISLLHISIPAMISVEVFNATVAAPATTLGIPEYANVSVINSTRDYMTTFATNILPFRGLFENSMLGLLNGTIYEVLTNTTTEKGTAQVSALGLNISCGYVPAQIRNVERDTWEPGNTAYVNVVVDGSHGALGIHYDNTALLPNSLSIYAGAGHNNSIYLSTTTVVVDSQGNLGAPIIFAQQPTAIFKNLTESNLNSSQIQFLKCSKLIVPQSATVDATSNNILDGSLCPNIYKNHSTWVPAAELNFASESSTLVGSGLWSEILGNADDPINAYIVDNWDVNEYLMSYLGLDPFANATSMTLNLHDIENAIASALAMVFWGAGHVKVNPWYIKYSTSVEDVDTLVAGTFPELVAGTATVMQQDTSRVRLNFNIAMVALGLATGIVQLLFCLTLLCAPAEHESSTEGRGLIHNIWVWRKYKRSITNYVKSTKDVDHQHPFDQHLEDITLVDQPRLTGPRPASPSGKNYTKIGIALHVLLVAIFVTIFGVAAAKMEHHVIFPIADQQSASFLCKVVAMVFGTIYYSVLVYLTQKLAIAQAAQEYSVLTATHDKTLAWTGIGSAISTLWAQAKVPGSPLQILYIFGYLATISVLHIATPALVSVESFDLSLKTEFYTRGIPKWSNVTDKEDTLLLFGKSGAFLPWITNLDPTLTLGLSDGSLYDIPESASSSGGSAGISAVGFNITCGYIPGLAAKAIGGDVAEGYLYNISSSKADFEWVMIDYLPGKQCPNTILISNGGLTNIISEDGNRNDSIILYTKSPVYDTDGNLGSPVTLPHSNNTLQLLRVLVPNSLSPTIQKRSSKWRAYKNIESTATQDESSLLEGNYWVQILTGLDETGILYVSGIGVDWGSFNLMQQLGLNPARIVNGEAVAPNFTQSLYLHDIENALAALVSSVFWIGNSSKLTR</sequence>
<accession>A0A8H7DJP2</accession>
<dbReference type="OrthoDB" id="2644397at2759"/>
<feature type="transmembrane region" description="Helical" evidence="2">
    <location>
        <begin position="57"/>
        <end position="80"/>
    </location>
</feature>
<keyword evidence="2" id="KW-0812">Transmembrane</keyword>
<feature type="compositionally biased region" description="Polar residues" evidence="1">
    <location>
        <begin position="1"/>
        <end position="11"/>
    </location>
</feature>
<feature type="transmembrane region" description="Helical" evidence="2">
    <location>
        <begin position="166"/>
        <end position="186"/>
    </location>
</feature>
<keyword evidence="4" id="KW-1185">Reference proteome</keyword>
<name>A0A8H7DJP2_9AGAR</name>
<feature type="region of interest" description="Disordered" evidence="1">
    <location>
        <begin position="1"/>
        <end position="24"/>
    </location>
</feature>
<feature type="transmembrane region" description="Helical" evidence="2">
    <location>
        <begin position="647"/>
        <end position="666"/>
    </location>
</feature>
<reference evidence="3" key="1">
    <citation type="submission" date="2020-05" db="EMBL/GenBank/DDBJ databases">
        <title>Mycena genomes resolve the evolution of fungal bioluminescence.</title>
        <authorList>
            <person name="Tsai I.J."/>
        </authorList>
    </citation>
    <scope>NUCLEOTIDE SEQUENCE</scope>
    <source>
        <strain evidence="3">160909Yilan</strain>
    </source>
</reference>